<dbReference type="PANTHER" id="PTHR24270">
    <property type="entry name" value="LOW-DENSITY LIPOPROTEIN RECEPTOR-RELATED"/>
    <property type="match status" value="1"/>
</dbReference>
<dbReference type="EMBL" id="CAJNOK010025700">
    <property type="protein sequence ID" value="CAF1393399.1"/>
    <property type="molecule type" value="Genomic_DNA"/>
</dbReference>
<dbReference type="PROSITE" id="PS50068">
    <property type="entry name" value="LDLRA_2"/>
    <property type="match status" value="1"/>
</dbReference>
<dbReference type="PROSITE" id="PS01209">
    <property type="entry name" value="LDLRA_1"/>
    <property type="match status" value="1"/>
</dbReference>
<protein>
    <submittedName>
        <fullName evidence="9">Uncharacterized protein</fullName>
    </submittedName>
</protein>
<evidence type="ECO:0000256" key="3">
    <source>
        <dbReference type="ARBA" id="ARBA00022692"/>
    </source>
</evidence>
<reference evidence="9" key="1">
    <citation type="submission" date="2021-02" db="EMBL/GenBank/DDBJ databases">
        <authorList>
            <person name="Nowell W R."/>
        </authorList>
    </citation>
    <scope>NUCLEOTIDE SEQUENCE</scope>
</reference>
<evidence type="ECO:0000256" key="4">
    <source>
        <dbReference type="ARBA" id="ARBA00022737"/>
    </source>
</evidence>
<keyword evidence="3" id="KW-0812">Transmembrane</keyword>
<evidence type="ECO:0000313" key="9">
    <source>
        <dbReference type="EMBL" id="CAF1393399.1"/>
    </source>
</evidence>
<dbReference type="GO" id="GO:0016192">
    <property type="term" value="P:vesicle-mediated transport"/>
    <property type="evidence" value="ECO:0007669"/>
    <property type="project" value="UniProtKB-ARBA"/>
</dbReference>
<dbReference type="GO" id="GO:0012505">
    <property type="term" value="C:endomembrane system"/>
    <property type="evidence" value="ECO:0007669"/>
    <property type="project" value="UniProtKB-SubCell"/>
</dbReference>
<name>A0A8S2F9F4_9BILA</name>
<evidence type="ECO:0000256" key="8">
    <source>
        <dbReference type="PROSITE-ProRule" id="PRU00124"/>
    </source>
</evidence>
<dbReference type="EMBL" id="CAJOBA010047408">
    <property type="protein sequence ID" value="CAF4200880.1"/>
    <property type="molecule type" value="Genomic_DNA"/>
</dbReference>
<dbReference type="Proteomes" id="UP000682733">
    <property type="component" value="Unassembled WGS sequence"/>
</dbReference>
<evidence type="ECO:0000313" key="11">
    <source>
        <dbReference type="Proteomes" id="UP000677228"/>
    </source>
</evidence>
<dbReference type="Pfam" id="PF00057">
    <property type="entry name" value="Ldl_recept_a"/>
    <property type="match status" value="1"/>
</dbReference>
<comment type="caution">
    <text evidence="8">Lacks conserved residue(s) required for the propagation of feature annotation.</text>
</comment>
<dbReference type="Gene3D" id="4.10.400.10">
    <property type="entry name" value="Low-density Lipoprotein Receptor"/>
    <property type="match status" value="1"/>
</dbReference>
<keyword evidence="7" id="KW-1015">Disulfide bond</keyword>
<keyword evidence="5" id="KW-1133">Transmembrane helix</keyword>
<organism evidence="9 11">
    <name type="scientific">Didymodactylos carnosus</name>
    <dbReference type="NCBI Taxonomy" id="1234261"/>
    <lineage>
        <taxon>Eukaryota</taxon>
        <taxon>Metazoa</taxon>
        <taxon>Spiralia</taxon>
        <taxon>Gnathifera</taxon>
        <taxon>Rotifera</taxon>
        <taxon>Eurotatoria</taxon>
        <taxon>Bdelloidea</taxon>
        <taxon>Philodinida</taxon>
        <taxon>Philodinidae</taxon>
        <taxon>Didymodactylos</taxon>
    </lineage>
</organism>
<sequence>LFECLDQCIAPSLSCGDGSCYLPSCSCNLIPNCKNMRDEDNCKSHEICKVHDVCRDDDFYCDTEKIFCISLSAVCDHEVNCPNKLDETKEACEWKKNNKIMNLGCNESDFLCGDGIFCVPYSKVCDNIVHCPFDDADEVNCNRLMTTVSTTTTKYIANDKTCGFGFRCPNSLTIRTYYSSSCSCTDFCVCDILSTNSVVLHRGTCPYPTQWSQKDQKCIVKDADLTCQQKLRKTQSYQFYYQCPLNLQELPIEALGYDHRIQLHEYLHYLAENHYPYPVYTYMALELTNTSLYRPDVRDCHLRNYHILNPYCM</sequence>
<proteinExistence type="predicted"/>
<evidence type="ECO:0000256" key="2">
    <source>
        <dbReference type="ARBA" id="ARBA00004308"/>
    </source>
</evidence>
<dbReference type="CDD" id="cd00112">
    <property type="entry name" value="LDLa"/>
    <property type="match status" value="1"/>
</dbReference>
<keyword evidence="4" id="KW-0677">Repeat</keyword>
<dbReference type="InterPro" id="IPR023415">
    <property type="entry name" value="LDLR_class-A_CS"/>
</dbReference>
<keyword evidence="6" id="KW-0472">Membrane</keyword>
<evidence type="ECO:0000256" key="6">
    <source>
        <dbReference type="ARBA" id="ARBA00023136"/>
    </source>
</evidence>
<dbReference type="Gene3D" id="2.40.128.620">
    <property type="match status" value="1"/>
</dbReference>
<evidence type="ECO:0000256" key="1">
    <source>
        <dbReference type="ARBA" id="ARBA00004167"/>
    </source>
</evidence>
<feature type="non-terminal residue" evidence="9">
    <location>
        <position position="1"/>
    </location>
</feature>
<dbReference type="Proteomes" id="UP000677228">
    <property type="component" value="Unassembled WGS sequence"/>
</dbReference>
<dbReference type="InterPro" id="IPR002172">
    <property type="entry name" value="LDrepeatLR_classA_rpt"/>
</dbReference>
<evidence type="ECO:0000256" key="7">
    <source>
        <dbReference type="ARBA" id="ARBA00023157"/>
    </source>
</evidence>
<comment type="subcellular location">
    <subcellularLocation>
        <location evidence="2">Endomembrane system</location>
    </subcellularLocation>
    <subcellularLocation>
        <location evidence="1">Membrane</location>
        <topology evidence="1">Single-pass membrane protein</topology>
    </subcellularLocation>
</comment>
<dbReference type="SUPFAM" id="SSF57424">
    <property type="entry name" value="LDL receptor-like module"/>
    <property type="match status" value="2"/>
</dbReference>
<comment type="caution">
    <text evidence="9">The sequence shown here is derived from an EMBL/GenBank/DDBJ whole genome shotgun (WGS) entry which is preliminary data.</text>
</comment>
<evidence type="ECO:0000313" key="10">
    <source>
        <dbReference type="EMBL" id="CAF4200880.1"/>
    </source>
</evidence>
<dbReference type="InterPro" id="IPR036055">
    <property type="entry name" value="LDL_receptor-like_sf"/>
</dbReference>
<evidence type="ECO:0000256" key="5">
    <source>
        <dbReference type="ARBA" id="ARBA00022989"/>
    </source>
</evidence>
<dbReference type="InterPro" id="IPR050685">
    <property type="entry name" value="LDLR"/>
</dbReference>
<dbReference type="AlphaFoldDB" id="A0A8S2F9F4"/>
<gene>
    <name evidence="9" type="ORF">OVA965_LOCUS32687</name>
    <name evidence="10" type="ORF">TMI583_LOCUS33550</name>
</gene>
<dbReference type="GO" id="GO:0005886">
    <property type="term" value="C:plasma membrane"/>
    <property type="evidence" value="ECO:0007669"/>
    <property type="project" value="TreeGrafter"/>
</dbReference>
<accession>A0A8S2F9F4</accession>
<dbReference type="SMART" id="SM00192">
    <property type="entry name" value="LDLa"/>
    <property type="match status" value="3"/>
</dbReference>